<keyword evidence="3" id="KW-1185">Reference proteome</keyword>
<name>A0A0S4LGE8_9BACT</name>
<evidence type="ECO:0000313" key="2">
    <source>
        <dbReference type="EMBL" id="CUS36319.1"/>
    </source>
</evidence>
<organism evidence="2 3">
    <name type="scientific">Candidatus Nitrospira nitrificans</name>
    <dbReference type="NCBI Taxonomy" id="1742973"/>
    <lineage>
        <taxon>Bacteria</taxon>
        <taxon>Pseudomonadati</taxon>
        <taxon>Nitrospirota</taxon>
        <taxon>Nitrospiria</taxon>
        <taxon>Nitrospirales</taxon>
        <taxon>Nitrospiraceae</taxon>
        <taxon>Nitrospira</taxon>
    </lineage>
</organism>
<accession>A0A0S4LGE8</accession>
<reference evidence="3" key="1">
    <citation type="submission" date="2015-10" db="EMBL/GenBank/DDBJ databases">
        <authorList>
            <person name="Luecker S."/>
            <person name="Luecker S."/>
        </authorList>
    </citation>
    <scope>NUCLEOTIDE SEQUENCE [LARGE SCALE GENOMIC DNA]</scope>
</reference>
<evidence type="ECO:0000313" key="3">
    <source>
        <dbReference type="Proteomes" id="UP000198736"/>
    </source>
</evidence>
<dbReference type="EMBL" id="CZPZ01000015">
    <property type="protein sequence ID" value="CUS36319.1"/>
    <property type="molecule type" value="Genomic_DNA"/>
</dbReference>
<feature type="region of interest" description="Disordered" evidence="1">
    <location>
        <begin position="1"/>
        <end position="21"/>
    </location>
</feature>
<feature type="compositionally biased region" description="Basic and acidic residues" evidence="1">
    <location>
        <begin position="43"/>
        <end position="57"/>
    </location>
</feature>
<gene>
    <name evidence="2" type="ORF">COMA2_220027</name>
</gene>
<protein>
    <submittedName>
        <fullName evidence="2">Uncharacterized protein</fullName>
    </submittedName>
</protein>
<dbReference type="AlphaFoldDB" id="A0A0S4LGE8"/>
<dbReference type="Proteomes" id="UP000198736">
    <property type="component" value="Unassembled WGS sequence"/>
</dbReference>
<proteinExistence type="predicted"/>
<feature type="compositionally biased region" description="Basic and acidic residues" evidence="1">
    <location>
        <begin position="8"/>
        <end position="20"/>
    </location>
</feature>
<evidence type="ECO:0000256" key="1">
    <source>
        <dbReference type="SAM" id="MobiDB-lite"/>
    </source>
</evidence>
<sequence length="57" mass="6251">MSATAGRSENDQAGHPDRQIFKPMSVLARNWVTCTSFTGPTRKAGEVIREEKTGESL</sequence>
<feature type="region of interest" description="Disordered" evidence="1">
    <location>
        <begin position="38"/>
        <end position="57"/>
    </location>
</feature>